<evidence type="ECO:0000313" key="2">
    <source>
        <dbReference type="Proteomes" id="UP001229421"/>
    </source>
</evidence>
<accession>A0AAD8NMV5</accession>
<proteinExistence type="predicted"/>
<name>A0AAD8NMV5_TARER</name>
<gene>
    <name evidence="1" type="ORF">QVD17_24626</name>
</gene>
<keyword evidence="2" id="KW-1185">Reference proteome</keyword>
<dbReference type="Proteomes" id="UP001229421">
    <property type="component" value="Unassembled WGS sequence"/>
</dbReference>
<dbReference type="EMBL" id="JAUHHV010000006">
    <property type="protein sequence ID" value="KAK1421905.1"/>
    <property type="molecule type" value="Genomic_DNA"/>
</dbReference>
<comment type="caution">
    <text evidence="1">The sequence shown here is derived from an EMBL/GenBank/DDBJ whole genome shotgun (WGS) entry which is preliminary data.</text>
</comment>
<sequence>MYLEEFCDEYIDKVANPGLKVIDGSQKTKPILKAFYHEETYELKLVRNLDDWDHDMITIFCTFQLKLLYPSYIGYLRSHKMEKLKNQVAEDDTKLFEIMFEVIGAATEKIRLRKALLYANLVKIEIKEIEFMRITSKGTLEVCARGVKKPYQFYANIDLAGVSLETLKRMAPCDILTNESKPKQATIAAKFKECIAEAIKEPEEHVVKPLLDIKEEPEEF</sequence>
<reference evidence="1" key="1">
    <citation type="journal article" date="2023" name="bioRxiv">
        <title>Improved chromosome-level genome assembly for marigold (Tagetes erecta).</title>
        <authorList>
            <person name="Jiang F."/>
            <person name="Yuan L."/>
            <person name="Wang S."/>
            <person name="Wang H."/>
            <person name="Xu D."/>
            <person name="Wang A."/>
            <person name="Fan W."/>
        </authorList>
    </citation>
    <scope>NUCLEOTIDE SEQUENCE</scope>
    <source>
        <strain evidence="1">WSJ</strain>
        <tissue evidence="1">Leaf</tissue>
    </source>
</reference>
<dbReference type="AlphaFoldDB" id="A0AAD8NMV5"/>
<evidence type="ECO:0000313" key="1">
    <source>
        <dbReference type="EMBL" id="KAK1421905.1"/>
    </source>
</evidence>
<protein>
    <submittedName>
        <fullName evidence="1">Uncharacterized protein</fullName>
    </submittedName>
</protein>
<organism evidence="1 2">
    <name type="scientific">Tagetes erecta</name>
    <name type="common">African marigold</name>
    <dbReference type="NCBI Taxonomy" id="13708"/>
    <lineage>
        <taxon>Eukaryota</taxon>
        <taxon>Viridiplantae</taxon>
        <taxon>Streptophyta</taxon>
        <taxon>Embryophyta</taxon>
        <taxon>Tracheophyta</taxon>
        <taxon>Spermatophyta</taxon>
        <taxon>Magnoliopsida</taxon>
        <taxon>eudicotyledons</taxon>
        <taxon>Gunneridae</taxon>
        <taxon>Pentapetalae</taxon>
        <taxon>asterids</taxon>
        <taxon>campanulids</taxon>
        <taxon>Asterales</taxon>
        <taxon>Asteraceae</taxon>
        <taxon>Asteroideae</taxon>
        <taxon>Heliantheae alliance</taxon>
        <taxon>Tageteae</taxon>
        <taxon>Tagetes</taxon>
    </lineage>
</organism>